<evidence type="ECO:0000313" key="3">
    <source>
        <dbReference type="Proteomes" id="UP001054837"/>
    </source>
</evidence>
<evidence type="ECO:0000256" key="1">
    <source>
        <dbReference type="SAM" id="MobiDB-lite"/>
    </source>
</evidence>
<keyword evidence="3" id="KW-1185">Reference proteome</keyword>
<reference evidence="2 3" key="1">
    <citation type="submission" date="2021-06" db="EMBL/GenBank/DDBJ databases">
        <title>Caerostris darwini draft genome.</title>
        <authorList>
            <person name="Kono N."/>
            <person name="Arakawa K."/>
        </authorList>
    </citation>
    <scope>NUCLEOTIDE SEQUENCE [LARGE SCALE GENOMIC DNA]</scope>
</reference>
<dbReference type="AlphaFoldDB" id="A0AAV4P959"/>
<organism evidence="2 3">
    <name type="scientific">Caerostris darwini</name>
    <dbReference type="NCBI Taxonomy" id="1538125"/>
    <lineage>
        <taxon>Eukaryota</taxon>
        <taxon>Metazoa</taxon>
        <taxon>Ecdysozoa</taxon>
        <taxon>Arthropoda</taxon>
        <taxon>Chelicerata</taxon>
        <taxon>Arachnida</taxon>
        <taxon>Araneae</taxon>
        <taxon>Araneomorphae</taxon>
        <taxon>Entelegynae</taxon>
        <taxon>Araneoidea</taxon>
        <taxon>Araneidae</taxon>
        <taxon>Caerostris</taxon>
    </lineage>
</organism>
<feature type="non-terminal residue" evidence="2">
    <location>
        <position position="1"/>
    </location>
</feature>
<name>A0AAV4P959_9ARAC</name>
<dbReference type="Proteomes" id="UP001054837">
    <property type="component" value="Unassembled WGS sequence"/>
</dbReference>
<evidence type="ECO:0000313" key="2">
    <source>
        <dbReference type="EMBL" id="GIX93538.1"/>
    </source>
</evidence>
<feature type="compositionally biased region" description="Basic and acidic residues" evidence="1">
    <location>
        <begin position="19"/>
        <end position="29"/>
    </location>
</feature>
<sequence length="52" mass="5918">YNLPTPIPTSPVKNRPHPGRRDLKKSKENTDELITFRFNQVNLAGGVSRILM</sequence>
<comment type="caution">
    <text evidence="2">The sequence shown here is derived from an EMBL/GenBank/DDBJ whole genome shotgun (WGS) entry which is preliminary data.</text>
</comment>
<gene>
    <name evidence="2" type="ORF">CDAR_390071</name>
</gene>
<accession>A0AAV4P959</accession>
<feature type="region of interest" description="Disordered" evidence="1">
    <location>
        <begin position="1"/>
        <end position="29"/>
    </location>
</feature>
<protein>
    <submittedName>
        <fullName evidence="2">Uncharacterized protein</fullName>
    </submittedName>
</protein>
<dbReference type="EMBL" id="BPLQ01002501">
    <property type="protein sequence ID" value="GIX93538.1"/>
    <property type="molecule type" value="Genomic_DNA"/>
</dbReference>
<proteinExistence type="predicted"/>